<feature type="transmembrane region" description="Helical" evidence="1">
    <location>
        <begin position="53"/>
        <end position="73"/>
    </location>
</feature>
<dbReference type="AlphaFoldDB" id="B6FWN7"/>
<dbReference type="InterPro" id="IPR025912">
    <property type="entry name" value="YrvL"/>
</dbReference>
<keyword evidence="1" id="KW-0472">Membrane</keyword>
<keyword evidence="1" id="KW-0812">Transmembrane</keyword>
<feature type="transmembrane region" description="Helical" evidence="1">
    <location>
        <begin position="126"/>
        <end position="144"/>
    </location>
</feature>
<reference evidence="2 3" key="1">
    <citation type="submission" date="2008-09" db="EMBL/GenBank/DDBJ databases">
        <authorList>
            <person name="Fulton L."/>
            <person name="Clifton S."/>
            <person name="Fulton B."/>
            <person name="Xu J."/>
            <person name="Minx P."/>
            <person name="Pepin K.H."/>
            <person name="Johnson M."/>
            <person name="Thiruvilangam P."/>
            <person name="Bhonagiri V."/>
            <person name="Nash W.E."/>
            <person name="Mardis E.R."/>
            <person name="Wilson R.K."/>
        </authorList>
    </citation>
    <scope>NUCLEOTIDE SEQUENCE [LARGE SCALE GENOMIC DNA]</scope>
    <source>
        <strain evidence="2 3">DSM 13275</strain>
    </source>
</reference>
<comment type="caution">
    <text evidence="2">The sequence shown here is derived from an EMBL/GenBank/DDBJ whole genome shotgun (WGS) entry which is preliminary data.</text>
</comment>
<sequence length="148" mass="16817">MVSSISKKNKNSAFAMLITLIIVMAISFGIIYAVTTFVGIGLMTLIGFEYNSIPAVFLFFFIFVCFTIPLDFISTSILDFVHFKGRIPESFYKILEFLVEFILVLLGLLVVDSIMKSISIPFRTKVLFSVLLYVFTSSVEYLFLKEKN</sequence>
<organism evidence="2 3">
    <name type="scientific">Peptacetobacter hiranonis (strain DSM 13275 / JCM 10541 / KCTC 15199 / TO-931)</name>
    <name type="common">Clostridium hiranonis</name>
    <dbReference type="NCBI Taxonomy" id="500633"/>
    <lineage>
        <taxon>Bacteria</taxon>
        <taxon>Bacillati</taxon>
        <taxon>Bacillota</taxon>
        <taxon>Clostridia</taxon>
        <taxon>Peptostreptococcales</taxon>
        <taxon>Peptostreptococcaceae</taxon>
        <taxon>Peptacetobacter</taxon>
    </lineage>
</organism>
<dbReference type="Proteomes" id="UP000003178">
    <property type="component" value="Unassembled WGS sequence"/>
</dbReference>
<dbReference type="EMBL" id="ABWP01000010">
    <property type="protein sequence ID" value="EEA86144.1"/>
    <property type="molecule type" value="Genomic_DNA"/>
</dbReference>
<evidence type="ECO:0000256" key="1">
    <source>
        <dbReference type="SAM" id="Phobius"/>
    </source>
</evidence>
<dbReference type="HOGENOM" id="CLU_1766268_0_0_9"/>
<proteinExistence type="predicted"/>
<reference evidence="2 3" key="2">
    <citation type="submission" date="2008-10" db="EMBL/GenBank/DDBJ databases">
        <title>Draft genome sequence of Clostridium hiranonis (DSM 13275).</title>
        <authorList>
            <person name="Sudarsanam P."/>
            <person name="Ley R."/>
            <person name="Guruge J."/>
            <person name="Turnbaugh P.J."/>
            <person name="Mahowald M."/>
            <person name="Liep D."/>
            <person name="Gordon J."/>
        </authorList>
    </citation>
    <scope>NUCLEOTIDE SEQUENCE [LARGE SCALE GENOMIC DNA]</scope>
    <source>
        <strain evidence="2 3">DSM 13275</strain>
    </source>
</reference>
<keyword evidence="1" id="KW-1133">Transmembrane helix</keyword>
<protein>
    <recommendedName>
        <fullName evidence="4">Regulatory protein YrvL</fullName>
    </recommendedName>
</protein>
<gene>
    <name evidence="2" type="ORF">CLOHIR_00286</name>
</gene>
<dbReference type="Pfam" id="PF14184">
    <property type="entry name" value="YrvL"/>
    <property type="match status" value="1"/>
</dbReference>
<evidence type="ECO:0008006" key="4">
    <source>
        <dbReference type="Google" id="ProtNLM"/>
    </source>
</evidence>
<feature type="transmembrane region" description="Helical" evidence="1">
    <location>
        <begin position="12"/>
        <end position="33"/>
    </location>
</feature>
<name>B6FWN7_PEPHT</name>
<accession>B6FWN7</accession>
<keyword evidence="3" id="KW-1185">Reference proteome</keyword>
<feature type="transmembrane region" description="Helical" evidence="1">
    <location>
        <begin position="94"/>
        <end position="114"/>
    </location>
</feature>
<evidence type="ECO:0000313" key="2">
    <source>
        <dbReference type="EMBL" id="EEA86144.1"/>
    </source>
</evidence>
<evidence type="ECO:0000313" key="3">
    <source>
        <dbReference type="Proteomes" id="UP000003178"/>
    </source>
</evidence>